<organism evidence="1 2">
    <name type="scientific">Paenibacillus amylolyticus</name>
    <dbReference type="NCBI Taxonomy" id="1451"/>
    <lineage>
        <taxon>Bacteria</taxon>
        <taxon>Bacillati</taxon>
        <taxon>Bacillota</taxon>
        <taxon>Bacilli</taxon>
        <taxon>Bacillales</taxon>
        <taxon>Paenibacillaceae</taxon>
        <taxon>Paenibacillus</taxon>
    </lineage>
</organism>
<dbReference type="EMBL" id="MRTJ01000001">
    <property type="protein sequence ID" value="OMF17575.1"/>
    <property type="molecule type" value="Genomic_DNA"/>
</dbReference>
<comment type="caution">
    <text evidence="1">The sequence shown here is derived from an EMBL/GenBank/DDBJ whole genome shotgun (WGS) entry which is preliminary data.</text>
</comment>
<reference evidence="1 2" key="1">
    <citation type="submission" date="2016-11" db="EMBL/GenBank/DDBJ databases">
        <title>Paenibacillus species isolates.</title>
        <authorList>
            <person name="Beno S.M."/>
        </authorList>
    </citation>
    <scope>NUCLEOTIDE SEQUENCE [LARGE SCALE GENOMIC DNA]</scope>
    <source>
        <strain evidence="1 2">FSL H8-0246</strain>
    </source>
</reference>
<name>A0A1R1C636_PAEAM</name>
<evidence type="ECO:0000313" key="1">
    <source>
        <dbReference type="EMBL" id="OMF17575.1"/>
    </source>
</evidence>
<proteinExistence type="predicted"/>
<accession>A0A1R1C636</accession>
<protein>
    <submittedName>
        <fullName evidence="1">Uncharacterized protein</fullName>
    </submittedName>
</protein>
<sequence>MSIPEVLFNMVSRDVQKIACNPLKDFKLLFCAFHQLVRAFSIGRMIADTFKGIPAKILFVLSA</sequence>
<evidence type="ECO:0000313" key="2">
    <source>
        <dbReference type="Proteomes" id="UP000187134"/>
    </source>
</evidence>
<dbReference type="AlphaFoldDB" id="A0A1R1C636"/>
<dbReference type="Proteomes" id="UP000187134">
    <property type="component" value="Unassembled WGS sequence"/>
</dbReference>
<gene>
    <name evidence="1" type="ORF">BK131_06345</name>
</gene>